<dbReference type="PANTHER" id="PTHR37690:SF1">
    <property type="entry name" value="CHORISMATE DEHYDRATASE"/>
    <property type="match status" value="1"/>
</dbReference>
<dbReference type="InterPro" id="IPR003773">
    <property type="entry name" value="Menaquinone_biosynth"/>
</dbReference>
<organism evidence="3">
    <name type="scientific">hydrothermal vent metagenome</name>
    <dbReference type="NCBI Taxonomy" id="652676"/>
    <lineage>
        <taxon>unclassified sequences</taxon>
        <taxon>metagenomes</taxon>
        <taxon>ecological metagenomes</taxon>
    </lineage>
</organism>
<dbReference type="GO" id="GO:0009234">
    <property type="term" value="P:menaquinone biosynthetic process"/>
    <property type="evidence" value="ECO:0007669"/>
    <property type="project" value="UniProtKB-KW"/>
</dbReference>
<accession>A0A161K7Z0</accession>
<dbReference type="Gene3D" id="3.40.190.10">
    <property type="entry name" value="Periplasmic binding protein-like II"/>
    <property type="match status" value="2"/>
</dbReference>
<sequence>MAITVGRVIDLNFEPFYIDMVRRGIVLQDVSLKDIPQALRDGEINAGPVSLVDSFALEDICVPVAGFCLSASNKAGSNLLYSKKPMEELSGASIATATADSTTRKLFQVLLAEKFNGNTDDFVAMPDEHDAFVVSGDDALRRRRGARGYEHRYDLGEVWHEMTSLPFVFARWMARKGMSEEDTLLVEDTLYVGLEDGVDSLFHLADPKDHLLMMARDIVDYIIGYRYFVGLSERKSIDLFKEYLAKLPA</sequence>
<dbReference type="GO" id="GO:0016829">
    <property type="term" value="F:lyase activity"/>
    <property type="evidence" value="ECO:0007669"/>
    <property type="project" value="UniProtKB-KW"/>
</dbReference>
<dbReference type="SUPFAM" id="SSF53850">
    <property type="entry name" value="Periplasmic binding protein-like II"/>
    <property type="match status" value="1"/>
</dbReference>
<dbReference type="EMBL" id="FAXA01000289">
    <property type="protein sequence ID" value="CUV02697.1"/>
    <property type="molecule type" value="Genomic_DNA"/>
</dbReference>
<evidence type="ECO:0000256" key="1">
    <source>
        <dbReference type="ARBA" id="ARBA00022428"/>
    </source>
</evidence>
<dbReference type="InterPro" id="IPR030868">
    <property type="entry name" value="MqnA"/>
</dbReference>
<evidence type="ECO:0000313" key="3">
    <source>
        <dbReference type="EMBL" id="CUV02697.1"/>
    </source>
</evidence>
<reference evidence="3" key="1">
    <citation type="submission" date="2015-10" db="EMBL/GenBank/DDBJ databases">
        <authorList>
            <person name="Gilbert D.G."/>
        </authorList>
    </citation>
    <scope>NUCLEOTIDE SEQUENCE</scope>
</reference>
<keyword evidence="2" id="KW-0456">Lyase</keyword>
<gene>
    <name evidence="3" type="ORF">MGWOODY_Clf1162</name>
</gene>
<protein>
    <submittedName>
        <fullName evidence="3">Menaquinone via futalosine step 1</fullName>
    </submittedName>
</protein>
<name>A0A161K7Z0_9ZZZZ</name>
<dbReference type="AlphaFoldDB" id="A0A161K7Z0"/>
<dbReference type="Pfam" id="PF02621">
    <property type="entry name" value="VitK2_biosynth"/>
    <property type="match status" value="1"/>
</dbReference>
<proteinExistence type="predicted"/>
<evidence type="ECO:0000256" key="2">
    <source>
        <dbReference type="ARBA" id="ARBA00023239"/>
    </source>
</evidence>
<dbReference type="PANTHER" id="PTHR37690">
    <property type="entry name" value="CHORISMATE DEHYDRATASE"/>
    <property type="match status" value="1"/>
</dbReference>
<keyword evidence="1" id="KW-0474">Menaquinone biosynthesis</keyword>